<evidence type="ECO:0000256" key="2">
    <source>
        <dbReference type="ARBA" id="ARBA00023295"/>
    </source>
</evidence>
<dbReference type="GO" id="GO:0004553">
    <property type="term" value="F:hydrolase activity, hydrolyzing O-glycosyl compounds"/>
    <property type="evidence" value="ECO:0007669"/>
    <property type="project" value="InterPro"/>
</dbReference>
<dbReference type="EMBL" id="FZMO01000532">
    <property type="protein sequence ID" value="SNQ51271.1"/>
    <property type="molecule type" value="Genomic_DNA"/>
</dbReference>
<dbReference type="SUPFAM" id="SSF51445">
    <property type="entry name" value="(Trans)glycosidases"/>
    <property type="match status" value="1"/>
</dbReference>
<evidence type="ECO:0000256" key="4">
    <source>
        <dbReference type="SAM" id="MobiDB-lite"/>
    </source>
</evidence>
<feature type="compositionally biased region" description="Low complexity" evidence="4">
    <location>
        <begin position="66"/>
        <end position="89"/>
    </location>
</feature>
<protein>
    <submittedName>
        <fullName evidence="7">Beta-mannanase</fullName>
    </submittedName>
</protein>
<dbReference type="RefSeq" id="WP_243408035.1">
    <property type="nucleotide sequence ID" value="NZ_FZMO01000532.1"/>
</dbReference>
<evidence type="ECO:0000313" key="7">
    <source>
        <dbReference type="EMBL" id="SNQ51271.1"/>
    </source>
</evidence>
<evidence type="ECO:0000259" key="6">
    <source>
        <dbReference type="PROSITE" id="PS51764"/>
    </source>
</evidence>
<sequence>MRAGAASSGFGDRAWPSGPPPRRRRPRTRRGRLLALTGFAIVLAVALGTLGLTVLRDQGSSDQGRPDGPTATAGHPPTAAASPAAPEAGVSWPSGANANPPHDLATWERWTGRRTDIAVVFTIRDSWQSIAASDWPLSQLRPASYPGQVSIAQPLFPQSGNEAACARGDYDGYWETFGRTLVRSGRGDAYVRLGWEFNGNWFWWYPRDTATWRTCFQREVTALRRTAPAVRVDWNISAHRDAMPNGDSIWAAYPGDQFVDVVSVDAYDSYPPSFTQETFDRQCDQSSGACTIARFAREHGKRFAVPEWGVVRSAGGGGDNPYFVQKMYELFAANRANLAYEAYFTATDAGNVQSALVDPPSNPRAADRYRELFGAAVPGAAVPGAAGR</sequence>
<keyword evidence="5" id="KW-0472">Membrane</keyword>
<keyword evidence="1 3" id="KW-0378">Hydrolase</keyword>
<gene>
    <name evidence="7" type="ORF">FRACA_660003</name>
</gene>
<dbReference type="InterPro" id="IPR017853">
    <property type="entry name" value="GH"/>
</dbReference>
<feature type="region of interest" description="Disordered" evidence="4">
    <location>
        <begin position="1"/>
        <end position="29"/>
    </location>
</feature>
<evidence type="ECO:0000313" key="8">
    <source>
        <dbReference type="Proteomes" id="UP000234331"/>
    </source>
</evidence>
<keyword evidence="5" id="KW-0812">Transmembrane</keyword>
<organism evidence="7 8">
    <name type="scientific">Frankia canadensis</name>
    <dbReference type="NCBI Taxonomy" id="1836972"/>
    <lineage>
        <taxon>Bacteria</taxon>
        <taxon>Bacillati</taxon>
        <taxon>Actinomycetota</taxon>
        <taxon>Actinomycetes</taxon>
        <taxon>Frankiales</taxon>
        <taxon>Frankiaceae</taxon>
        <taxon>Frankia</taxon>
    </lineage>
</organism>
<proteinExistence type="inferred from homology"/>
<keyword evidence="5" id="KW-1133">Transmembrane helix</keyword>
<feature type="active site" description="Nucleophile" evidence="3">
    <location>
        <position position="307"/>
    </location>
</feature>
<dbReference type="PROSITE" id="PS51764">
    <property type="entry name" value="GH26"/>
    <property type="match status" value="1"/>
</dbReference>
<keyword evidence="2 3" id="KW-0326">Glycosidase</keyword>
<evidence type="ECO:0000256" key="3">
    <source>
        <dbReference type="PROSITE-ProRule" id="PRU01100"/>
    </source>
</evidence>
<dbReference type="AlphaFoldDB" id="A0A2I2L020"/>
<dbReference type="Proteomes" id="UP000234331">
    <property type="component" value="Unassembled WGS sequence"/>
</dbReference>
<feature type="transmembrane region" description="Helical" evidence="5">
    <location>
        <begin position="33"/>
        <end position="55"/>
    </location>
</feature>
<evidence type="ECO:0000256" key="5">
    <source>
        <dbReference type="SAM" id="Phobius"/>
    </source>
</evidence>
<reference evidence="7 8" key="1">
    <citation type="submission" date="2017-06" db="EMBL/GenBank/DDBJ databases">
        <authorList>
            <person name="Kim H.J."/>
            <person name="Triplett B.A."/>
        </authorList>
    </citation>
    <scope>NUCLEOTIDE SEQUENCE [LARGE SCALE GENOMIC DNA]</scope>
    <source>
        <strain evidence="7">FRACA_ARgP5</strain>
    </source>
</reference>
<comment type="similarity">
    <text evidence="3">Belongs to the glycosyl hydrolase 26 family.</text>
</comment>
<feature type="domain" description="GH26" evidence="6">
    <location>
        <begin position="69"/>
        <end position="369"/>
    </location>
</feature>
<keyword evidence="8" id="KW-1185">Reference proteome</keyword>
<dbReference type="Pfam" id="PF02156">
    <property type="entry name" value="Glyco_hydro_26"/>
    <property type="match status" value="1"/>
</dbReference>
<feature type="region of interest" description="Disordered" evidence="4">
    <location>
        <begin position="58"/>
        <end position="104"/>
    </location>
</feature>
<dbReference type="Gene3D" id="3.20.20.80">
    <property type="entry name" value="Glycosidases"/>
    <property type="match status" value="1"/>
</dbReference>
<evidence type="ECO:0000256" key="1">
    <source>
        <dbReference type="ARBA" id="ARBA00022801"/>
    </source>
</evidence>
<feature type="active site" description="Proton donor" evidence="3">
    <location>
        <position position="196"/>
    </location>
</feature>
<name>A0A2I2L020_9ACTN</name>
<dbReference type="InterPro" id="IPR022790">
    <property type="entry name" value="GH26_dom"/>
</dbReference>
<accession>A0A2I2L020</accession>